<organism evidence="2 3">
    <name type="scientific">Lysobacter hankyongensis</name>
    <dbReference type="NCBI Taxonomy" id="1176535"/>
    <lineage>
        <taxon>Bacteria</taxon>
        <taxon>Pseudomonadati</taxon>
        <taxon>Pseudomonadota</taxon>
        <taxon>Gammaproteobacteria</taxon>
        <taxon>Lysobacterales</taxon>
        <taxon>Lysobacteraceae</taxon>
        <taxon>Lysobacter</taxon>
    </lineage>
</organism>
<keyword evidence="1" id="KW-0732">Signal</keyword>
<evidence type="ECO:0000313" key="2">
    <source>
        <dbReference type="EMBL" id="GAA4781174.1"/>
    </source>
</evidence>
<evidence type="ECO:0000313" key="3">
    <source>
        <dbReference type="Proteomes" id="UP001499959"/>
    </source>
</evidence>
<proteinExistence type="predicted"/>
<name>A0ABP9AGK1_9GAMM</name>
<comment type="caution">
    <text evidence="2">The sequence shown here is derived from an EMBL/GenBank/DDBJ whole genome shotgun (WGS) entry which is preliminary data.</text>
</comment>
<accession>A0ABP9AGK1</accession>
<evidence type="ECO:0000256" key="1">
    <source>
        <dbReference type="SAM" id="SignalP"/>
    </source>
</evidence>
<feature type="signal peptide" evidence="1">
    <location>
        <begin position="1"/>
        <end position="25"/>
    </location>
</feature>
<dbReference type="RefSeq" id="WP_345301379.1">
    <property type="nucleotide sequence ID" value="NZ_BAABJE010000001.1"/>
</dbReference>
<reference evidence="3" key="1">
    <citation type="journal article" date="2019" name="Int. J. Syst. Evol. Microbiol.">
        <title>The Global Catalogue of Microorganisms (GCM) 10K type strain sequencing project: providing services to taxonomists for standard genome sequencing and annotation.</title>
        <authorList>
            <consortium name="The Broad Institute Genomics Platform"/>
            <consortium name="The Broad Institute Genome Sequencing Center for Infectious Disease"/>
            <person name="Wu L."/>
            <person name="Ma J."/>
        </authorList>
    </citation>
    <scope>NUCLEOTIDE SEQUENCE [LARGE SCALE GENOMIC DNA]</scope>
    <source>
        <strain evidence="3">JCM 18204</strain>
    </source>
</reference>
<protein>
    <recommendedName>
        <fullName evidence="4">Cytochrome c family protein</fullName>
    </recommendedName>
</protein>
<dbReference type="Proteomes" id="UP001499959">
    <property type="component" value="Unassembled WGS sequence"/>
</dbReference>
<sequence>MSTPSFTQSSVVRNTRMRHAPHALAATIAIALALSGCGQKPEAAAPKPEVAAATPVTPPSVCQASSSWITSPNPPSEIASAETFCDFYQFSWQWFLAQVSPSTTAPGERVFESNRLRDPSGGSGQCGKPKVSGRANAIKLLSIRDVKPVDFEEEQADTSALYDQNGNVLYYSVWYSDAECTSTGASFAEGTMELKVAWKILPKADPTYFMMDAEVPMASGNDELAPTKVILGLVGFHIVNWTKNHPEMIWASFEHKTNAPLCDGSSPMPASGWALASNEAAQCLTANPNPNPGPPNAACAAFNFNTPTVQGNPPPPPTGTPNNICRQYPNGNAPGDMTGPNDNKANLAAIRELNAQLVGADGLLTKLGDDDPMAIWKNYEMIGALWTKNGQDSGVQTNQRGSLYLANMTMESFFESNTQNCFTCHNFSTTDQPDVSHICGDLFTVDKAGNCQLPPPAAAAPAKP</sequence>
<keyword evidence="3" id="KW-1185">Reference proteome</keyword>
<gene>
    <name evidence="2" type="ORF">GCM10023307_01700</name>
</gene>
<evidence type="ECO:0008006" key="4">
    <source>
        <dbReference type="Google" id="ProtNLM"/>
    </source>
</evidence>
<feature type="chain" id="PRO_5046611737" description="Cytochrome c family protein" evidence="1">
    <location>
        <begin position="26"/>
        <end position="464"/>
    </location>
</feature>
<dbReference type="EMBL" id="BAABJE010000001">
    <property type="protein sequence ID" value="GAA4781174.1"/>
    <property type="molecule type" value="Genomic_DNA"/>
</dbReference>